<dbReference type="InterPro" id="IPR050432">
    <property type="entry name" value="FAD-linked_Oxidoreductases_BP"/>
</dbReference>
<keyword evidence="2" id="KW-0285">Flavoprotein</keyword>
<dbReference type="InterPro" id="IPR016166">
    <property type="entry name" value="FAD-bd_PCMH"/>
</dbReference>
<evidence type="ECO:0000256" key="1">
    <source>
        <dbReference type="ARBA" id="ARBA00005466"/>
    </source>
</evidence>
<evidence type="ECO:0000256" key="2">
    <source>
        <dbReference type="ARBA" id="ARBA00022827"/>
    </source>
</evidence>
<feature type="domain" description="FAD-binding PCMH-type" evidence="4">
    <location>
        <begin position="11"/>
        <end position="179"/>
    </location>
</feature>
<organism evidence="5 6">
    <name type="scientific">Seohaeicola saemankumensis</name>
    <dbReference type="NCBI Taxonomy" id="481181"/>
    <lineage>
        <taxon>Bacteria</taxon>
        <taxon>Pseudomonadati</taxon>
        <taxon>Pseudomonadota</taxon>
        <taxon>Alphaproteobacteria</taxon>
        <taxon>Rhodobacterales</taxon>
        <taxon>Roseobacteraceae</taxon>
        <taxon>Seohaeicola</taxon>
    </lineage>
</organism>
<name>A0ABW3TDZ5_9RHOB</name>
<dbReference type="PANTHER" id="PTHR13878:SF53">
    <property type="entry name" value="CYTOKININ DEHYDROGENASE 6"/>
    <property type="match status" value="1"/>
</dbReference>
<dbReference type="InterPro" id="IPR006094">
    <property type="entry name" value="Oxid_FAD_bind_N"/>
</dbReference>
<evidence type="ECO:0000313" key="6">
    <source>
        <dbReference type="Proteomes" id="UP001597151"/>
    </source>
</evidence>
<dbReference type="Gene3D" id="3.30.465.10">
    <property type="match status" value="1"/>
</dbReference>
<evidence type="ECO:0000313" key="5">
    <source>
        <dbReference type="EMBL" id="MFD1195081.1"/>
    </source>
</evidence>
<dbReference type="EMBL" id="JBHTKR010000004">
    <property type="protein sequence ID" value="MFD1195081.1"/>
    <property type="molecule type" value="Genomic_DNA"/>
</dbReference>
<dbReference type="InterPro" id="IPR036318">
    <property type="entry name" value="FAD-bd_PCMH-like_sf"/>
</dbReference>
<gene>
    <name evidence="5" type="ORF">ACFQ3C_10405</name>
</gene>
<keyword evidence="3" id="KW-0560">Oxidoreductase</keyword>
<dbReference type="PANTHER" id="PTHR13878">
    <property type="entry name" value="GULONOLACTONE OXIDASE"/>
    <property type="match status" value="1"/>
</dbReference>
<comment type="caution">
    <text evidence="5">The sequence shown here is derived from an EMBL/GenBank/DDBJ whole genome shotgun (WGS) entry which is preliminary data.</text>
</comment>
<reference evidence="6" key="1">
    <citation type="journal article" date="2019" name="Int. J. Syst. Evol. Microbiol.">
        <title>The Global Catalogue of Microorganisms (GCM) 10K type strain sequencing project: providing services to taxonomists for standard genome sequencing and annotation.</title>
        <authorList>
            <consortium name="The Broad Institute Genomics Platform"/>
            <consortium name="The Broad Institute Genome Sequencing Center for Infectious Disease"/>
            <person name="Wu L."/>
            <person name="Ma J."/>
        </authorList>
    </citation>
    <scope>NUCLEOTIDE SEQUENCE [LARGE SCALE GENOMIC DNA]</scope>
    <source>
        <strain evidence="6">CCUG 55328</strain>
    </source>
</reference>
<sequence>MIRREISGWGRYPREFCAVAQPRDPVAVPAVLSELTSAIPRGMGRSYGDSAINPDGVIDMRRLNRMLSFDPDTGILVAEAGATLADVIDACLPRGFFPMVTPGSKFVTLGGAIAADVHGKNHHVDGSFGDHVAWFDLLCPDGVERRCSLEANPDLFNLTLGGMGLTGIVLRAAIRLRRVETGYIRQRRVVASNLEAAMRAFEDYPDSTYSVAWIDCLARGAARGRSLVYLGEHARVSDLTGAQKADPLRPKRRALRQVPLDAPSCSLNRWTVRAFNAGYFRAGSRGPDHAVVDWDRYFYPLDALRDWNRIYGRKGFAQYQCALPPDSAADTLAEMLEAVSDAGQGSFLAVLKMFGAAAANRPMSFPRPGYTLALDFPISDAALRLMDRLDAMTRAAGGRLYLAKDSRMTPEMMHASYPEGVAALQACRAPQLQSTQSRRLRL</sequence>
<dbReference type="InterPro" id="IPR016169">
    <property type="entry name" value="FAD-bd_PCMH_sub2"/>
</dbReference>
<dbReference type="SUPFAM" id="SSF56176">
    <property type="entry name" value="FAD-binding/transporter-associated domain-like"/>
    <property type="match status" value="1"/>
</dbReference>
<dbReference type="RefSeq" id="WP_380791416.1">
    <property type="nucleotide sequence ID" value="NZ_JBHTKR010000004.1"/>
</dbReference>
<keyword evidence="2" id="KW-0274">FAD</keyword>
<evidence type="ECO:0000259" key="4">
    <source>
        <dbReference type="PROSITE" id="PS51387"/>
    </source>
</evidence>
<accession>A0ABW3TDZ5</accession>
<keyword evidence="6" id="KW-1185">Reference proteome</keyword>
<dbReference type="Proteomes" id="UP001597151">
    <property type="component" value="Unassembled WGS sequence"/>
</dbReference>
<dbReference type="PROSITE" id="PS51387">
    <property type="entry name" value="FAD_PCMH"/>
    <property type="match status" value="1"/>
</dbReference>
<protein>
    <submittedName>
        <fullName evidence="5">FAD-dependent oxidoreductase</fullName>
    </submittedName>
</protein>
<evidence type="ECO:0000256" key="3">
    <source>
        <dbReference type="ARBA" id="ARBA00023002"/>
    </source>
</evidence>
<comment type="similarity">
    <text evidence="1">Belongs to the oxygen-dependent FAD-linked oxidoreductase family.</text>
</comment>
<proteinExistence type="inferred from homology"/>
<dbReference type="Pfam" id="PF01565">
    <property type="entry name" value="FAD_binding_4"/>
    <property type="match status" value="1"/>
</dbReference>